<accession>A0A914Z631</accession>
<evidence type="ECO:0000256" key="1">
    <source>
        <dbReference type="ARBA" id="ARBA00022443"/>
    </source>
</evidence>
<evidence type="ECO:0000256" key="3">
    <source>
        <dbReference type="SAM" id="MobiDB-lite"/>
    </source>
</evidence>
<evidence type="ECO:0000256" key="2">
    <source>
        <dbReference type="PROSITE-ProRule" id="PRU00192"/>
    </source>
</evidence>
<dbReference type="AlphaFoldDB" id="A0A914Z631"/>
<evidence type="ECO:0000259" key="4">
    <source>
        <dbReference type="PROSITE" id="PS50002"/>
    </source>
</evidence>
<evidence type="ECO:0000313" key="5">
    <source>
        <dbReference type="Proteomes" id="UP000887577"/>
    </source>
</evidence>
<dbReference type="SUPFAM" id="SSF50044">
    <property type="entry name" value="SH3-domain"/>
    <property type="match status" value="1"/>
</dbReference>
<reference evidence="6" key="1">
    <citation type="submission" date="2022-11" db="UniProtKB">
        <authorList>
            <consortium name="WormBaseParasite"/>
        </authorList>
    </citation>
    <scope>IDENTIFICATION</scope>
</reference>
<proteinExistence type="predicted"/>
<dbReference type="WBParaSite" id="PSU_v2.g7371.t1">
    <property type="protein sequence ID" value="PSU_v2.g7371.t1"/>
    <property type="gene ID" value="PSU_v2.g7371"/>
</dbReference>
<keyword evidence="1 2" id="KW-0728">SH3 domain</keyword>
<name>A0A914Z631_9BILA</name>
<feature type="region of interest" description="Disordered" evidence="3">
    <location>
        <begin position="149"/>
        <end position="223"/>
    </location>
</feature>
<sequence>MLNSYLKEQRQIHKEVEKKRKTQKDLWEFYENKKLEAIRLQYLRYNFFTDKHLSIVKNFLISSMEANNELARVFGMEEKRNIEEEIIHQNAMAMAVENQKRESIVSPENARENIMPSPVLQRSSQRLKRLPASETFPPYDGTITNFLNNLGEEDSPKNPYQSLPPLPAANPLAPIYRPPTPIQQRPLPPPPREVIQPTVNPLPRPPKPTQQPQPYVTRDRPVSQPSYQYDSLERPVTISPNPPIQQLPPVIQPRKERQLFTASDYGSILVCKMPYSAATDRQLSLNVNEQVQLIRSGERGWVLVKTSAGQK</sequence>
<feature type="compositionally biased region" description="Pro residues" evidence="3">
    <location>
        <begin position="200"/>
        <end position="211"/>
    </location>
</feature>
<dbReference type="InterPro" id="IPR001452">
    <property type="entry name" value="SH3_domain"/>
</dbReference>
<protein>
    <submittedName>
        <fullName evidence="6">SH3 domain-containing protein</fullName>
    </submittedName>
</protein>
<dbReference type="Proteomes" id="UP000887577">
    <property type="component" value="Unplaced"/>
</dbReference>
<feature type="domain" description="SH3" evidence="4">
    <location>
        <begin position="264"/>
        <end position="311"/>
    </location>
</feature>
<dbReference type="InterPro" id="IPR036028">
    <property type="entry name" value="SH3-like_dom_sf"/>
</dbReference>
<dbReference type="PROSITE" id="PS50002">
    <property type="entry name" value="SH3"/>
    <property type="match status" value="1"/>
</dbReference>
<organism evidence="5 6">
    <name type="scientific">Panagrolaimus superbus</name>
    <dbReference type="NCBI Taxonomy" id="310955"/>
    <lineage>
        <taxon>Eukaryota</taxon>
        <taxon>Metazoa</taxon>
        <taxon>Ecdysozoa</taxon>
        <taxon>Nematoda</taxon>
        <taxon>Chromadorea</taxon>
        <taxon>Rhabditida</taxon>
        <taxon>Tylenchina</taxon>
        <taxon>Panagrolaimomorpha</taxon>
        <taxon>Panagrolaimoidea</taxon>
        <taxon>Panagrolaimidae</taxon>
        <taxon>Panagrolaimus</taxon>
    </lineage>
</organism>
<keyword evidence="5" id="KW-1185">Reference proteome</keyword>
<evidence type="ECO:0000313" key="6">
    <source>
        <dbReference type="WBParaSite" id="PSU_v2.g7371.t1"/>
    </source>
</evidence>
<feature type="compositionally biased region" description="Pro residues" evidence="3">
    <location>
        <begin position="176"/>
        <end position="192"/>
    </location>
</feature>